<dbReference type="InterPro" id="IPR008909">
    <property type="entry name" value="DALR_anticod-bd"/>
</dbReference>
<dbReference type="Ensembl" id="ENSSAUT00010056743.1">
    <property type="protein sequence ID" value="ENSSAUP00010054006.1"/>
    <property type="gene ID" value="ENSSAUG00010021974.1"/>
</dbReference>
<dbReference type="SMART" id="SM00836">
    <property type="entry name" value="DALR_1"/>
    <property type="match status" value="1"/>
</dbReference>
<comment type="catalytic activity">
    <reaction evidence="10">
        <text>tRNA(Arg) + L-arginine + ATP = L-arginyl-tRNA(Arg) + AMP + diphosphate</text>
        <dbReference type="Rhea" id="RHEA:20301"/>
        <dbReference type="Rhea" id="RHEA-COMP:9658"/>
        <dbReference type="Rhea" id="RHEA-COMP:9673"/>
        <dbReference type="ChEBI" id="CHEBI:30616"/>
        <dbReference type="ChEBI" id="CHEBI:32682"/>
        <dbReference type="ChEBI" id="CHEBI:33019"/>
        <dbReference type="ChEBI" id="CHEBI:78442"/>
        <dbReference type="ChEBI" id="CHEBI:78513"/>
        <dbReference type="ChEBI" id="CHEBI:456215"/>
        <dbReference type="EC" id="6.1.1.19"/>
    </reaction>
</comment>
<evidence type="ECO:0000256" key="3">
    <source>
        <dbReference type="ARBA" id="ARBA00022598"/>
    </source>
</evidence>
<evidence type="ECO:0000256" key="7">
    <source>
        <dbReference type="ARBA" id="ARBA00023146"/>
    </source>
</evidence>
<dbReference type="Pfam" id="PF00750">
    <property type="entry name" value="tRNA-synt_1d"/>
    <property type="match status" value="2"/>
</dbReference>
<reference evidence="14" key="3">
    <citation type="submission" date="2025-09" db="UniProtKB">
        <authorList>
            <consortium name="Ensembl"/>
        </authorList>
    </citation>
    <scope>IDENTIFICATION</scope>
</reference>
<dbReference type="PANTHER" id="PTHR11956:SF11">
    <property type="entry name" value="ARGININE--TRNA LIGASE, MITOCHONDRIAL-RELATED"/>
    <property type="match status" value="1"/>
</dbReference>
<sequence>SLNLVLLRQTADFRLSINTLRANGILPSSGDIQLQTENLASQDDERFSLNSELFNTLKRGTTLVEYSSPNIAKKFHAGHLRSTIIGNFIANLKQSLGHKVIRMNYLGDWGMQFAQEVVQQLQSRGLLKTSDKHVFGGQQYVESIGGTSLIYYFFILKSSLIIQRLFMSLLLSDFLTWACVICCIYRKGTGVVDLSPAADMSKVYTVLRNDGTTLYITRDLAAAIDRTEKYQFDEMIYVTDKGQATHFQQLFQILLLMGHSWADRCQHVPFGLVRGMKTRSGEVVFLEDVLDEARARMLHNMSQSKTTKEMDDPEDTAEKVGISALIVQDFKGPLLSDYTFDWDRMLQAQGDTGVFLQYTHARLCSLIRRNEGAEAAVFDPSLLLEQTSVSVLQHLLRYDEVLYQSAQDLQPKHLVNFLLKLSHLIASAHRELPVKGSSRDVAQARLRLFSGACSVLANGMRILGITPVNKM</sequence>
<evidence type="ECO:0000256" key="11">
    <source>
        <dbReference type="ARBA" id="ARBA00049595"/>
    </source>
</evidence>
<dbReference type="EC" id="6.1.1.19" evidence="2"/>
<dbReference type="CDD" id="cd07956">
    <property type="entry name" value="Anticodon_Ia_Arg"/>
    <property type="match status" value="1"/>
</dbReference>
<evidence type="ECO:0000256" key="2">
    <source>
        <dbReference type="ARBA" id="ARBA00012837"/>
    </source>
</evidence>
<dbReference type="InterPro" id="IPR001412">
    <property type="entry name" value="aa-tRNA-synth_I_CS"/>
</dbReference>
<dbReference type="Pfam" id="PF05746">
    <property type="entry name" value="DALR_1"/>
    <property type="match status" value="1"/>
</dbReference>
<dbReference type="PRINTS" id="PR01038">
    <property type="entry name" value="TRNASYNTHARG"/>
</dbReference>
<accession>A0A671XYM3</accession>
<gene>
    <name evidence="14" type="primary">RARS2</name>
    <name evidence="14" type="synonym">rars2</name>
</gene>
<evidence type="ECO:0000256" key="12">
    <source>
        <dbReference type="RuleBase" id="RU363038"/>
    </source>
</evidence>
<dbReference type="GeneTree" id="ENSGT00530000063407"/>
<evidence type="ECO:0000256" key="8">
    <source>
        <dbReference type="ARBA" id="ARBA00033033"/>
    </source>
</evidence>
<dbReference type="PROSITE" id="PS00178">
    <property type="entry name" value="AA_TRNA_LIGASE_I"/>
    <property type="match status" value="1"/>
</dbReference>
<dbReference type="Proteomes" id="UP000472265">
    <property type="component" value="Chromosome 22"/>
</dbReference>
<organism evidence="14 15">
    <name type="scientific">Sparus aurata</name>
    <name type="common">Gilthead sea bream</name>
    <dbReference type="NCBI Taxonomy" id="8175"/>
    <lineage>
        <taxon>Eukaryota</taxon>
        <taxon>Metazoa</taxon>
        <taxon>Chordata</taxon>
        <taxon>Craniata</taxon>
        <taxon>Vertebrata</taxon>
        <taxon>Euteleostomi</taxon>
        <taxon>Actinopterygii</taxon>
        <taxon>Neopterygii</taxon>
        <taxon>Teleostei</taxon>
        <taxon>Neoteleostei</taxon>
        <taxon>Acanthomorphata</taxon>
        <taxon>Eupercaria</taxon>
        <taxon>Spariformes</taxon>
        <taxon>Sparidae</taxon>
        <taxon>Sparus</taxon>
    </lineage>
</organism>
<dbReference type="PANTHER" id="PTHR11956">
    <property type="entry name" value="ARGINYL-TRNA SYNTHETASE"/>
    <property type="match status" value="1"/>
</dbReference>
<protein>
    <recommendedName>
        <fullName evidence="9">Probable arginine--tRNA ligase, mitochondrial</fullName>
        <ecNumber evidence="2">6.1.1.19</ecNumber>
    </recommendedName>
    <alternativeName>
        <fullName evidence="8">Arginyl-tRNA synthetase</fullName>
    </alternativeName>
</protein>
<dbReference type="InterPro" id="IPR035684">
    <property type="entry name" value="ArgRS_core"/>
</dbReference>
<dbReference type="GO" id="GO:0006420">
    <property type="term" value="P:arginyl-tRNA aminoacylation"/>
    <property type="evidence" value="ECO:0007669"/>
    <property type="project" value="InterPro"/>
</dbReference>
<comment type="function">
    <text evidence="11">Catalyzes the attachment of arginine to tRNA(Arg) in a two-step reaction: arginine is first activated by ATP to form Arg-AMP and then transferred to the acceptor end of tRNA(Arg).</text>
</comment>
<dbReference type="SUPFAM" id="SSF52374">
    <property type="entry name" value="Nucleotidylyl transferase"/>
    <property type="match status" value="1"/>
</dbReference>
<reference evidence="14" key="2">
    <citation type="submission" date="2025-08" db="UniProtKB">
        <authorList>
            <consortium name="Ensembl"/>
        </authorList>
    </citation>
    <scope>IDENTIFICATION</scope>
</reference>
<dbReference type="GO" id="GO:0005739">
    <property type="term" value="C:mitochondrion"/>
    <property type="evidence" value="ECO:0007669"/>
    <property type="project" value="TreeGrafter"/>
</dbReference>
<keyword evidence="6 12" id="KW-0648">Protein biosynthesis</keyword>
<dbReference type="InterPro" id="IPR014729">
    <property type="entry name" value="Rossmann-like_a/b/a_fold"/>
</dbReference>
<evidence type="ECO:0000313" key="14">
    <source>
        <dbReference type="Ensembl" id="ENSSAUP00010054006.1"/>
    </source>
</evidence>
<dbReference type="InterPro" id="IPR009080">
    <property type="entry name" value="tRNAsynth_Ia_anticodon-bd"/>
</dbReference>
<keyword evidence="5 12" id="KW-0067">ATP-binding</keyword>
<evidence type="ECO:0000256" key="1">
    <source>
        <dbReference type="ARBA" id="ARBA00005594"/>
    </source>
</evidence>
<feature type="domain" description="DALR anticodon binding" evidence="13">
    <location>
        <begin position="356"/>
        <end position="471"/>
    </location>
</feature>
<dbReference type="GO" id="GO:0004814">
    <property type="term" value="F:arginine-tRNA ligase activity"/>
    <property type="evidence" value="ECO:0007669"/>
    <property type="project" value="UniProtKB-EC"/>
</dbReference>
<dbReference type="FunFam" id="1.10.730.10:FF:000006">
    <property type="entry name" value="Arginyl-tRNA synthetase 2, mitochondrial"/>
    <property type="match status" value="1"/>
</dbReference>
<dbReference type="AlphaFoldDB" id="A0A671XYM3"/>
<comment type="similarity">
    <text evidence="1 12">Belongs to the class-I aminoacyl-tRNA synthetase family.</text>
</comment>
<evidence type="ECO:0000256" key="5">
    <source>
        <dbReference type="ARBA" id="ARBA00022840"/>
    </source>
</evidence>
<evidence type="ECO:0000259" key="13">
    <source>
        <dbReference type="SMART" id="SM00836"/>
    </source>
</evidence>
<keyword evidence="3 12" id="KW-0436">Ligase</keyword>
<proteinExistence type="inferred from homology"/>
<evidence type="ECO:0000313" key="15">
    <source>
        <dbReference type="Proteomes" id="UP000472265"/>
    </source>
</evidence>
<dbReference type="Gene3D" id="3.40.50.620">
    <property type="entry name" value="HUPs"/>
    <property type="match status" value="2"/>
</dbReference>
<dbReference type="Gene3D" id="1.10.730.10">
    <property type="entry name" value="Isoleucyl-tRNA Synthetase, Domain 1"/>
    <property type="match status" value="1"/>
</dbReference>
<keyword evidence="15" id="KW-1185">Reference proteome</keyword>
<reference evidence="14" key="1">
    <citation type="submission" date="2021-04" db="EMBL/GenBank/DDBJ databases">
        <authorList>
            <consortium name="Wellcome Sanger Institute Data Sharing"/>
        </authorList>
    </citation>
    <scope>NUCLEOTIDE SEQUENCE [LARGE SCALE GENOMIC DNA]</scope>
</reference>
<evidence type="ECO:0000256" key="10">
    <source>
        <dbReference type="ARBA" id="ARBA00049339"/>
    </source>
</evidence>
<keyword evidence="4 12" id="KW-0547">Nucleotide-binding</keyword>
<dbReference type="GO" id="GO:0032543">
    <property type="term" value="P:mitochondrial translation"/>
    <property type="evidence" value="ECO:0007669"/>
    <property type="project" value="TreeGrafter"/>
</dbReference>
<keyword evidence="7 12" id="KW-0030">Aminoacyl-tRNA synthetase</keyword>
<evidence type="ECO:0000256" key="9">
    <source>
        <dbReference type="ARBA" id="ARBA00039495"/>
    </source>
</evidence>
<name>A0A671XYM3_SPAAU</name>
<dbReference type="SUPFAM" id="SSF47323">
    <property type="entry name" value="Anticodon-binding domain of a subclass of class I aminoacyl-tRNA synthetases"/>
    <property type="match status" value="1"/>
</dbReference>
<dbReference type="GO" id="GO:0005524">
    <property type="term" value="F:ATP binding"/>
    <property type="evidence" value="ECO:0007669"/>
    <property type="project" value="UniProtKB-KW"/>
</dbReference>
<dbReference type="InterPro" id="IPR001278">
    <property type="entry name" value="Arg-tRNA-ligase"/>
</dbReference>
<evidence type="ECO:0000256" key="4">
    <source>
        <dbReference type="ARBA" id="ARBA00022741"/>
    </source>
</evidence>
<evidence type="ECO:0000256" key="6">
    <source>
        <dbReference type="ARBA" id="ARBA00022917"/>
    </source>
</evidence>